<dbReference type="RefSeq" id="WP_323745803.1">
    <property type="nucleotide sequence ID" value="NZ_ARXX01000013.1"/>
</dbReference>
<proteinExistence type="predicted"/>
<dbReference type="Pfam" id="PF06325">
    <property type="entry name" value="PrmA"/>
    <property type="match status" value="1"/>
</dbReference>
<reference evidence="3 4" key="1">
    <citation type="submission" date="2012-09" db="EMBL/GenBank/DDBJ databases">
        <title>Genome Sequence of alkane-degrading Bacterium Alcanivorax sp. 521-1.</title>
        <authorList>
            <person name="Lai Q."/>
            <person name="Shao Z."/>
        </authorList>
    </citation>
    <scope>NUCLEOTIDE SEQUENCE [LARGE SCALE GENOMIC DNA]</scope>
    <source>
        <strain evidence="3 4">521-1</strain>
    </source>
</reference>
<evidence type="ECO:0000256" key="1">
    <source>
        <dbReference type="ARBA" id="ARBA00022603"/>
    </source>
</evidence>
<dbReference type="EMBL" id="ARXX01000013">
    <property type="protein sequence ID" value="MBF5055922.1"/>
    <property type="molecule type" value="Genomic_DNA"/>
</dbReference>
<organism evidence="3 4">
    <name type="scientific">Alloalcanivorax profundimaris</name>
    <dbReference type="NCBI Taxonomy" id="2735259"/>
    <lineage>
        <taxon>Bacteria</taxon>
        <taxon>Pseudomonadati</taxon>
        <taxon>Pseudomonadota</taxon>
        <taxon>Gammaproteobacteria</taxon>
        <taxon>Oceanospirillales</taxon>
        <taxon>Alcanivoracaceae</taxon>
        <taxon>Alloalcanivorax</taxon>
    </lineage>
</organism>
<accession>A0ABS0AP52</accession>
<dbReference type="PANTHER" id="PTHR43648">
    <property type="entry name" value="ELECTRON TRANSFER FLAVOPROTEIN BETA SUBUNIT LYSINE METHYLTRANSFERASE"/>
    <property type="match status" value="1"/>
</dbReference>
<dbReference type="InterPro" id="IPR029063">
    <property type="entry name" value="SAM-dependent_MTases_sf"/>
</dbReference>
<evidence type="ECO:0000313" key="4">
    <source>
        <dbReference type="Proteomes" id="UP000662703"/>
    </source>
</evidence>
<keyword evidence="1" id="KW-0489">Methyltransferase</keyword>
<dbReference type="PANTHER" id="PTHR43648:SF1">
    <property type="entry name" value="ELECTRON TRANSFER FLAVOPROTEIN BETA SUBUNIT LYSINE METHYLTRANSFERASE"/>
    <property type="match status" value="1"/>
</dbReference>
<evidence type="ECO:0008006" key="5">
    <source>
        <dbReference type="Google" id="ProtNLM"/>
    </source>
</evidence>
<dbReference type="InterPro" id="IPR050078">
    <property type="entry name" value="Ribosomal_L11_MeTrfase_PrmA"/>
</dbReference>
<keyword evidence="2" id="KW-0808">Transferase</keyword>
<gene>
    <name evidence="3" type="ORF">Y5W_01216</name>
</gene>
<comment type="caution">
    <text evidence="3">The sequence shown here is derived from an EMBL/GenBank/DDBJ whole genome shotgun (WGS) entry which is preliminary data.</text>
</comment>
<evidence type="ECO:0000313" key="3">
    <source>
        <dbReference type="EMBL" id="MBF5055922.1"/>
    </source>
</evidence>
<keyword evidence="4" id="KW-1185">Reference proteome</keyword>
<dbReference type="SUPFAM" id="SSF53335">
    <property type="entry name" value="S-adenosyl-L-methionine-dependent methyltransferases"/>
    <property type="match status" value="1"/>
</dbReference>
<sequence length="221" mass="24118">MANRIDPPATLQARLNRLLPDVRLVATPLPLVPELSLWLLDKLVDERLDQDVANALMEAPPYWALCWASGQVLARHLLARPDWVRGRRVVDVGPGSGVVAIAAARAGAAEVIACDLDPDALAATAANARLNGVAVTLSDDLEASLARADRLTAADILYDRDNLPLLERFHAAGLPMWLADSRIPDLDPPGFHLLGHWHATTWPDLGESSDYNRVRIFELEP</sequence>
<protein>
    <recommendedName>
        <fullName evidence="5">Methyltransferase</fullName>
    </recommendedName>
</protein>
<dbReference type="Proteomes" id="UP000662703">
    <property type="component" value="Unassembled WGS sequence"/>
</dbReference>
<dbReference type="Gene3D" id="3.40.50.150">
    <property type="entry name" value="Vaccinia Virus protein VP39"/>
    <property type="match status" value="1"/>
</dbReference>
<name>A0ABS0AP52_9GAMM</name>
<evidence type="ECO:0000256" key="2">
    <source>
        <dbReference type="ARBA" id="ARBA00022679"/>
    </source>
</evidence>